<evidence type="ECO:0000313" key="1">
    <source>
        <dbReference type="EMBL" id="SIQ92352.1"/>
    </source>
</evidence>
<dbReference type="Gene3D" id="3.40.50.1820">
    <property type="entry name" value="alpha/beta hydrolase"/>
    <property type="match status" value="1"/>
</dbReference>
<dbReference type="OrthoDB" id="11236at2157"/>
<evidence type="ECO:0000313" key="2">
    <source>
        <dbReference type="Proteomes" id="UP000186914"/>
    </source>
</evidence>
<sequence length="299" mass="32981">MTRFTRRRYLKSTAATTAGIGLLGTSGLASAHGYSVISTRGHYNGDGDLNSGYSKFDYETNGTVPGEDTACTDELTIHVHGYDNDEQGALNNFDEAYHNLTGAGYGGEVVGFSWDSNAPSKYDPTDWGGFGTGQEIAQKNGYALAQFALNYKTWCPNSDLRVTCHSLGAQVVLNALRILDRSADWDDPYYRLSSVHFLGAAQDNEAPTKEWSETYYAILNETVATFNYHSDDDSTLQNLYWPREFDRALGETGYEDGNEVPSNYNEYDVTSQVGSNHSGYMANCADEIVYHMANDSSYS</sequence>
<dbReference type="Pfam" id="PF05990">
    <property type="entry name" value="DUF900"/>
    <property type="match status" value="1"/>
</dbReference>
<dbReference type="RefSeq" id="WP_076428178.1">
    <property type="nucleotide sequence ID" value="NZ_FTNO01000001.1"/>
</dbReference>
<name>A0A1N6WQR0_9EURY</name>
<gene>
    <name evidence="1" type="ORF">SAMN05421858_0830</name>
</gene>
<dbReference type="Proteomes" id="UP000186914">
    <property type="component" value="Unassembled WGS sequence"/>
</dbReference>
<dbReference type="InterPro" id="IPR006311">
    <property type="entry name" value="TAT_signal"/>
</dbReference>
<dbReference type="AlphaFoldDB" id="A0A1N6WQR0"/>
<protein>
    <submittedName>
        <fullName evidence="1">Uncharacterized protein</fullName>
    </submittedName>
</protein>
<dbReference type="SUPFAM" id="SSF53474">
    <property type="entry name" value="alpha/beta-Hydrolases"/>
    <property type="match status" value="1"/>
</dbReference>
<organism evidence="1 2">
    <name type="scientific">Haladaptatus litoreus</name>
    <dbReference type="NCBI Taxonomy" id="553468"/>
    <lineage>
        <taxon>Archaea</taxon>
        <taxon>Methanobacteriati</taxon>
        <taxon>Methanobacteriota</taxon>
        <taxon>Stenosarchaea group</taxon>
        <taxon>Halobacteria</taxon>
        <taxon>Halobacteriales</taxon>
        <taxon>Haladaptataceae</taxon>
        <taxon>Haladaptatus</taxon>
    </lineage>
</organism>
<dbReference type="InterPro" id="IPR029058">
    <property type="entry name" value="AB_hydrolase_fold"/>
</dbReference>
<reference evidence="2" key="1">
    <citation type="submission" date="2017-01" db="EMBL/GenBank/DDBJ databases">
        <authorList>
            <person name="Varghese N."/>
            <person name="Submissions S."/>
        </authorList>
    </citation>
    <scope>NUCLEOTIDE SEQUENCE [LARGE SCALE GENOMIC DNA]</scope>
    <source>
        <strain evidence="2">CGMCC 1.7737</strain>
    </source>
</reference>
<proteinExistence type="predicted"/>
<dbReference type="PROSITE" id="PS51318">
    <property type="entry name" value="TAT"/>
    <property type="match status" value="1"/>
</dbReference>
<dbReference type="InterPro" id="IPR010297">
    <property type="entry name" value="DUF900_hydrolase"/>
</dbReference>
<accession>A0A1N6WQR0</accession>
<keyword evidence="2" id="KW-1185">Reference proteome</keyword>
<dbReference type="EMBL" id="FTNO01000001">
    <property type="protein sequence ID" value="SIQ92352.1"/>
    <property type="molecule type" value="Genomic_DNA"/>
</dbReference>